<protein>
    <recommendedName>
        <fullName evidence="3">Transposase</fullName>
    </recommendedName>
</protein>
<evidence type="ECO:0008006" key="3">
    <source>
        <dbReference type="Google" id="ProtNLM"/>
    </source>
</evidence>
<proteinExistence type="predicted"/>
<organism evidence="1 2">
    <name type="scientific">Ottowia cancrivicina</name>
    <dbReference type="NCBI Taxonomy" id="3040346"/>
    <lineage>
        <taxon>Bacteria</taxon>
        <taxon>Pseudomonadati</taxon>
        <taxon>Pseudomonadota</taxon>
        <taxon>Betaproteobacteria</taxon>
        <taxon>Burkholderiales</taxon>
        <taxon>Comamonadaceae</taxon>
        <taxon>Ottowia</taxon>
    </lineage>
</organism>
<dbReference type="RefSeq" id="WP_156304107.1">
    <property type="nucleotide sequence ID" value="NZ_JARVII010000009.1"/>
</dbReference>
<evidence type="ECO:0000313" key="1">
    <source>
        <dbReference type="EMBL" id="MDG9699230.1"/>
    </source>
</evidence>
<keyword evidence="2" id="KW-1185">Reference proteome</keyword>
<reference evidence="1 2" key="1">
    <citation type="submission" date="2023-04" db="EMBL/GenBank/DDBJ databases">
        <title>Ottowia paracancer sp. nov., isolated from human stomach.</title>
        <authorList>
            <person name="Song Y."/>
        </authorList>
    </citation>
    <scope>NUCLEOTIDE SEQUENCE [LARGE SCALE GENOMIC DNA]</scope>
    <source>
        <strain evidence="1 2">10c7w1</strain>
    </source>
</reference>
<name>A0AAW6RI45_9BURK</name>
<dbReference type="AlphaFoldDB" id="A0AAW6RI45"/>
<dbReference type="Proteomes" id="UP001237156">
    <property type="component" value="Unassembled WGS sequence"/>
</dbReference>
<dbReference type="EMBL" id="JARVII010000009">
    <property type="protein sequence ID" value="MDG9699230.1"/>
    <property type="molecule type" value="Genomic_DNA"/>
</dbReference>
<gene>
    <name evidence="1" type="ORF">QB898_05750</name>
</gene>
<accession>A0AAW6RI45</accession>
<sequence length="49" mass="5768">MGRTLPGAARRRIDKCQLQPWRALLMDFQGRIPVSFEYLPEIMIDLRHA</sequence>
<evidence type="ECO:0000313" key="2">
    <source>
        <dbReference type="Proteomes" id="UP001237156"/>
    </source>
</evidence>
<comment type="caution">
    <text evidence="1">The sequence shown here is derived from an EMBL/GenBank/DDBJ whole genome shotgun (WGS) entry which is preliminary data.</text>
</comment>